<evidence type="ECO:0008006" key="4">
    <source>
        <dbReference type="Google" id="ProtNLM"/>
    </source>
</evidence>
<evidence type="ECO:0000313" key="3">
    <source>
        <dbReference type="Proteomes" id="UP000464658"/>
    </source>
</evidence>
<protein>
    <recommendedName>
        <fullName evidence="4">Sulfatase N-terminal domain-containing protein</fullName>
    </recommendedName>
</protein>
<dbReference type="PANTHER" id="PTHR47371:SF3">
    <property type="entry name" value="PHOSPHOGLYCEROL TRANSFERASE I"/>
    <property type="match status" value="1"/>
</dbReference>
<dbReference type="AlphaFoldDB" id="A0A5S9M7B2"/>
<evidence type="ECO:0000313" key="2">
    <source>
        <dbReference type="EMBL" id="BBP87819.1"/>
    </source>
</evidence>
<dbReference type="EMBL" id="AP021906">
    <property type="protein sequence ID" value="BBP87819.1"/>
    <property type="molecule type" value="Genomic_DNA"/>
</dbReference>
<gene>
    <name evidence="2" type="ORF">BsIDN1_14370</name>
</gene>
<evidence type="ECO:0000256" key="1">
    <source>
        <dbReference type="SAM" id="MobiDB-lite"/>
    </source>
</evidence>
<feature type="region of interest" description="Disordered" evidence="1">
    <location>
        <begin position="75"/>
        <end position="98"/>
    </location>
</feature>
<reference evidence="2 3" key="1">
    <citation type="submission" date="2019-12" db="EMBL/GenBank/DDBJ databases">
        <title>Full genome sequence of a Bacillus safensis strain isolated from commercially available natto in Indonesia.</title>
        <authorList>
            <person name="Yoshida M."/>
            <person name="Uomi M."/>
            <person name="Waturangi D."/>
            <person name="Ekaputri J.J."/>
            <person name="Setiamarga D.H.E."/>
        </authorList>
    </citation>
    <scope>NUCLEOTIDE SEQUENCE [LARGE SCALE GENOMIC DNA]</scope>
    <source>
        <strain evidence="2 3">IDN1</strain>
    </source>
</reference>
<proteinExistence type="predicted"/>
<dbReference type="InterPro" id="IPR050448">
    <property type="entry name" value="OpgB/LTA_synthase_biosynth"/>
</dbReference>
<sequence>MRVPLFIHVPGVKGGQIHKYSGEVDVAPTLLHLLGDDTKNYLMSGSDILSKNFKELVPFRNGDFVSKDYTKVGNNYYSNKTGEKKSSQLTRHRKKMKR</sequence>
<dbReference type="PANTHER" id="PTHR47371">
    <property type="entry name" value="LIPOTEICHOIC ACID SYNTHASE"/>
    <property type="match status" value="1"/>
</dbReference>
<accession>A0A5S9M7B2</accession>
<dbReference type="Gene3D" id="3.40.720.10">
    <property type="entry name" value="Alkaline Phosphatase, subunit A"/>
    <property type="match status" value="1"/>
</dbReference>
<organism evidence="2 3">
    <name type="scientific">Bacillus safensis</name>
    <dbReference type="NCBI Taxonomy" id="561879"/>
    <lineage>
        <taxon>Bacteria</taxon>
        <taxon>Bacillati</taxon>
        <taxon>Bacillota</taxon>
        <taxon>Bacilli</taxon>
        <taxon>Bacillales</taxon>
        <taxon>Bacillaceae</taxon>
        <taxon>Bacillus</taxon>
    </lineage>
</organism>
<dbReference type="InterPro" id="IPR017850">
    <property type="entry name" value="Alkaline_phosphatase_core_sf"/>
</dbReference>
<dbReference type="Gene3D" id="3.30.1120.170">
    <property type="match status" value="1"/>
</dbReference>
<dbReference type="Proteomes" id="UP000464658">
    <property type="component" value="Chromosome"/>
</dbReference>
<name>A0A5S9M7B2_BACIA</name>
<dbReference type="SUPFAM" id="SSF53649">
    <property type="entry name" value="Alkaline phosphatase-like"/>
    <property type="match status" value="1"/>
</dbReference>